<dbReference type="GO" id="GO:0000235">
    <property type="term" value="C:astral microtubule"/>
    <property type="evidence" value="ECO:0007669"/>
    <property type="project" value="TreeGrafter"/>
</dbReference>
<feature type="compositionally biased region" description="Low complexity" evidence="1">
    <location>
        <begin position="49"/>
        <end position="58"/>
    </location>
</feature>
<sequence length="729" mass="83905">MYTNVSRSGSSSTVTPQQPKIYLQNQLTLSKPSSEEMERPGTRRGGRPGSQSTTTTTPAEEENNITRQRFVPNTNGRQPPVVDVWTRDQSSRNSEFVIPTSSSSSNSSYTHQRHKASGTPPASSINRSGNISASSSTKRQNGYPALSDPERYSSEQFDESDDEEDKKEEKEEMEDEEIKGKKEEEVDDFTKRLRDLAILRTRSLHESIRSSIINTEVTINNKAPLPPIIPTSSLISRRSSENSNNGKIVKNISGSNRKVPSKVTSQNSQPSSTRKNSSEQSFEKQLELIKNKYEENTNKNKIALKSSASSSSSNISLSQPPQILSASKSSQETEAEAQQLQQQLNYKEEGNKSVNKSRKNSGSSSTNSNERDLLNGQNSKITDEQFHQRQRRASQQRQQQKSEEGTSIILQQKVPLGFCLLSASGRQRANTQAYRKRSSSLVAPRKEEDSGTYRAWVKQKQNEQKVKKEREEAEKTALEQQKSEKRELAAKNFNRWKSELERRLGEKKATERLKAQKKAEQEKQKKEQKQLEAQQTFQSWKKQDEIRRRTQKERAKSVEQRIAKQTEQNKEQKRREAEAAFHAWIQMADERMRTQHALKQEEEERKEEERREQSKAKARIAEEAYSLWMNMKEEERKYRRSLAFRILDFERRANSERSITPWIPTSPTVIHSTHSRSTLLTPPLNSAKGRRRTLEKKLVLPDWRKHQKNKNNLETKSAINSGTNRRPWR</sequence>
<dbReference type="PANTHER" id="PTHR14739:SF9">
    <property type="entry name" value="MICROTUBULE-ASSOCIATED PROTEIN 9"/>
    <property type="match status" value="1"/>
</dbReference>
<dbReference type="AlphaFoldDB" id="A0A914LQ56"/>
<dbReference type="GO" id="GO:0000281">
    <property type="term" value="P:mitotic cytokinesis"/>
    <property type="evidence" value="ECO:0007669"/>
    <property type="project" value="InterPro"/>
</dbReference>
<protein>
    <submittedName>
        <fullName evidence="3">Uncharacterized protein</fullName>
    </submittedName>
</protein>
<feature type="compositionally biased region" description="Low complexity" evidence="1">
    <location>
        <begin position="309"/>
        <end position="318"/>
    </location>
</feature>
<evidence type="ECO:0000313" key="2">
    <source>
        <dbReference type="Proteomes" id="UP000887563"/>
    </source>
</evidence>
<feature type="compositionally biased region" description="Polar residues" evidence="1">
    <location>
        <begin position="1"/>
        <end position="32"/>
    </location>
</feature>
<feature type="compositionally biased region" description="Acidic residues" evidence="1">
    <location>
        <begin position="156"/>
        <end position="177"/>
    </location>
</feature>
<dbReference type="GO" id="GO:1902412">
    <property type="term" value="P:regulation of mitotic cytokinesis"/>
    <property type="evidence" value="ECO:0007669"/>
    <property type="project" value="TreeGrafter"/>
</dbReference>
<feature type="region of interest" description="Disordered" evidence="1">
    <location>
        <begin position="309"/>
        <end position="407"/>
    </location>
</feature>
<dbReference type="GO" id="GO:0008017">
    <property type="term" value="F:microtubule binding"/>
    <property type="evidence" value="ECO:0007669"/>
    <property type="project" value="TreeGrafter"/>
</dbReference>
<feature type="compositionally biased region" description="Basic and acidic residues" evidence="1">
    <location>
        <begin position="695"/>
        <end position="704"/>
    </location>
</feature>
<feature type="region of interest" description="Disordered" evidence="1">
    <location>
        <begin position="673"/>
        <end position="729"/>
    </location>
</feature>
<feature type="compositionally biased region" description="Polar residues" evidence="1">
    <location>
        <begin position="710"/>
        <end position="729"/>
    </location>
</feature>
<feature type="compositionally biased region" description="Basic and acidic residues" evidence="1">
    <location>
        <begin position="496"/>
        <end position="530"/>
    </location>
</feature>
<dbReference type="WBParaSite" id="Minc3s00690g16132">
    <property type="protein sequence ID" value="Minc3s00690g16132"/>
    <property type="gene ID" value="Minc3s00690g16132"/>
</dbReference>
<evidence type="ECO:0000256" key="1">
    <source>
        <dbReference type="SAM" id="MobiDB-lite"/>
    </source>
</evidence>
<feature type="region of interest" description="Disordered" evidence="1">
    <location>
        <begin position="427"/>
        <end position="575"/>
    </location>
</feature>
<keyword evidence="2" id="KW-1185">Reference proteome</keyword>
<organism evidence="2 3">
    <name type="scientific">Meloidogyne incognita</name>
    <name type="common">Southern root-knot nematode worm</name>
    <name type="synonym">Oxyuris incognita</name>
    <dbReference type="NCBI Taxonomy" id="6306"/>
    <lineage>
        <taxon>Eukaryota</taxon>
        <taxon>Metazoa</taxon>
        <taxon>Ecdysozoa</taxon>
        <taxon>Nematoda</taxon>
        <taxon>Chromadorea</taxon>
        <taxon>Rhabditida</taxon>
        <taxon>Tylenchina</taxon>
        <taxon>Tylenchomorpha</taxon>
        <taxon>Tylenchoidea</taxon>
        <taxon>Meloidogynidae</taxon>
        <taxon>Meloidogyninae</taxon>
        <taxon>Meloidogyne</taxon>
        <taxon>Meloidogyne incognita group</taxon>
    </lineage>
</organism>
<name>A0A914LQ56_MELIC</name>
<feature type="region of interest" description="Disordered" evidence="1">
    <location>
        <begin position="1"/>
        <end position="183"/>
    </location>
</feature>
<dbReference type="InterPro" id="IPR026106">
    <property type="entry name" value="MAP9"/>
</dbReference>
<accession>A0A914LQ56</accession>
<dbReference type="PANTHER" id="PTHR14739">
    <property type="entry name" value="MICROTUBULE-ASSOCIATED PROTEIN 9"/>
    <property type="match status" value="1"/>
</dbReference>
<feature type="compositionally biased region" description="Polar residues" evidence="1">
    <location>
        <begin position="120"/>
        <end position="140"/>
    </location>
</feature>
<evidence type="ECO:0000313" key="3">
    <source>
        <dbReference type="WBParaSite" id="Minc3s00690g16132"/>
    </source>
</evidence>
<feature type="compositionally biased region" description="Polar residues" evidence="1">
    <location>
        <begin position="241"/>
        <end position="280"/>
    </location>
</feature>
<feature type="compositionally biased region" description="Polar residues" evidence="1">
    <location>
        <begin position="65"/>
        <end position="77"/>
    </location>
</feature>
<proteinExistence type="predicted"/>
<reference evidence="3" key="1">
    <citation type="submission" date="2022-11" db="UniProtKB">
        <authorList>
            <consortium name="WormBaseParasite"/>
        </authorList>
    </citation>
    <scope>IDENTIFICATION</scope>
</reference>
<feature type="region of interest" description="Disordered" evidence="1">
    <location>
        <begin position="222"/>
        <end position="283"/>
    </location>
</feature>
<feature type="compositionally biased region" description="Basic and acidic residues" evidence="1">
    <location>
        <begin position="541"/>
        <end position="575"/>
    </location>
</feature>
<dbReference type="Proteomes" id="UP000887563">
    <property type="component" value="Unplaced"/>
</dbReference>
<dbReference type="GO" id="GO:0090307">
    <property type="term" value="P:mitotic spindle assembly"/>
    <property type="evidence" value="ECO:0007669"/>
    <property type="project" value="TreeGrafter"/>
</dbReference>
<feature type="compositionally biased region" description="Polar residues" evidence="1">
    <location>
        <begin position="673"/>
        <end position="684"/>
    </location>
</feature>
<feature type="compositionally biased region" description="Basic and acidic residues" evidence="1">
    <location>
        <begin position="460"/>
        <end position="489"/>
    </location>
</feature>
<feature type="compositionally biased region" description="Low complexity" evidence="1">
    <location>
        <begin position="325"/>
        <end position="343"/>
    </location>
</feature>